<feature type="compositionally biased region" description="Basic and acidic residues" evidence="4">
    <location>
        <begin position="846"/>
        <end position="856"/>
    </location>
</feature>
<name>A0ABR3SYT6_9PEZI</name>
<evidence type="ECO:0000256" key="1">
    <source>
        <dbReference type="ARBA" id="ARBA00022723"/>
    </source>
</evidence>
<feature type="region of interest" description="Disordered" evidence="4">
    <location>
        <begin position="970"/>
        <end position="1002"/>
    </location>
</feature>
<feature type="compositionally biased region" description="Polar residues" evidence="4">
    <location>
        <begin position="727"/>
        <end position="742"/>
    </location>
</feature>
<organism evidence="7 8">
    <name type="scientific">Neofusicoccum ribis</name>
    <dbReference type="NCBI Taxonomy" id="45134"/>
    <lineage>
        <taxon>Eukaryota</taxon>
        <taxon>Fungi</taxon>
        <taxon>Dikarya</taxon>
        <taxon>Ascomycota</taxon>
        <taxon>Pezizomycotina</taxon>
        <taxon>Dothideomycetes</taxon>
        <taxon>Dothideomycetes incertae sedis</taxon>
        <taxon>Botryosphaeriales</taxon>
        <taxon>Botryosphaeriaceae</taxon>
        <taxon>Neofusicoccum</taxon>
    </lineage>
</organism>
<evidence type="ECO:0000256" key="5">
    <source>
        <dbReference type="SAM" id="Phobius"/>
    </source>
</evidence>
<feature type="compositionally biased region" description="Polar residues" evidence="4">
    <location>
        <begin position="975"/>
        <end position="984"/>
    </location>
</feature>
<feature type="compositionally biased region" description="Low complexity" evidence="4">
    <location>
        <begin position="926"/>
        <end position="956"/>
    </location>
</feature>
<dbReference type="Proteomes" id="UP001521116">
    <property type="component" value="Unassembled WGS sequence"/>
</dbReference>
<keyword evidence="3" id="KW-0862">Zinc</keyword>
<feature type="region of interest" description="Disordered" evidence="4">
    <location>
        <begin position="321"/>
        <end position="350"/>
    </location>
</feature>
<evidence type="ECO:0000313" key="8">
    <source>
        <dbReference type="Proteomes" id="UP001521116"/>
    </source>
</evidence>
<gene>
    <name evidence="7" type="ORF">SLS56_003583</name>
</gene>
<reference evidence="7 8" key="1">
    <citation type="submission" date="2024-02" db="EMBL/GenBank/DDBJ databases">
        <title>De novo assembly and annotation of 12 fungi associated with fruit tree decline syndrome in Ontario, Canada.</title>
        <authorList>
            <person name="Sulman M."/>
            <person name="Ellouze W."/>
            <person name="Ilyukhin E."/>
        </authorList>
    </citation>
    <scope>NUCLEOTIDE SEQUENCE [LARGE SCALE GENOMIC DNA]</scope>
    <source>
        <strain evidence="7 8">M1-105</strain>
    </source>
</reference>
<feature type="region of interest" description="Disordered" evidence="4">
    <location>
        <begin position="632"/>
        <end position="679"/>
    </location>
</feature>
<dbReference type="InterPro" id="IPR013083">
    <property type="entry name" value="Znf_RING/FYVE/PHD"/>
</dbReference>
<feature type="region of interest" description="Disordered" evidence="4">
    <location>
        <begin position="726"/>
        <end position="755"/>
    </location>
</feature>
<keyword evidence="8" id="KW-1185">Reference proteome</keyword>
<feature type="transmembrane region" description="Helical" evidence="5">
    <location>
        <begin position="70"/>
        <end position="96"/>
    </location>
</feature>
<dbReference type="PANTHER" id="PTHR46347">
    <property type="entry name" value="RING/FYVE/PHD ZINC FINGER SUPERFAMILY PROTEIN"/>
    <property type="match status" value="1"/>
</dbReference>
<proteinExistence type="predicted"/>
<feature type="region of interest" description="Disordered" evidence="4">
    <location>
        <begin position="229"/>
        <end position="297"/>
    </location>
</feature>
<feature type="domain" description="RING-CH-type" evidence="6">
    <location>
        <begin position="1"/>
        <end position="63"/>
    </location>
</feature>
<sequence length="1002" mass="112088">MFQSEPNVTYESEEGRLISPCKCKGSSRYVHEGCLQSWRHADPSYGRRNYWQCPTCGFRYRLERMAWGRFISSIAAQIFLTIGIFLVAIFMLGFVADPIINLYLDPVGTVIPLGGDPYDYDYRAYEEEDEEGWFFHFLKGFASLGLLGALKFLFSSPIRIFRLGGSGLGGQGRGNTGRDRLANISWVVVAVGIATFVYLTFICAKNAKPKLPRTLFSSPIGFSSFITPSSPRHNTCTPKNTEDLVFSRSPNIMDLPSPRRMASSVYSRSDNQPTSSTSGDRETPPTTLEPNELATRSAHGVFVEAQTEIAGMMEDLGHHEEDRSDFSAAVGDASEDPHSPAKKGRKGQRDFSERALLALRSQDATKELVSAISRVCWIDNLQDRLVDVAMNIHSDLRGCFHNPPMTHETARRVQEVSYAITEILYSWIEHMEPLQNAIDSIDVVRDTPNLIEIHKDAHGDEIKKFKTMLMPIPTELGAQCNSRIIQLMNKLYNDEVRVPVELSLEDQHLGTAEMTVRSYLSQLTMLFAEVGNAAEKLRFTTVMTWNHWNRIREHIAEQAALANTPTRSLGALRTRAKVAVSRIFHEGLSRSLTKRSAANIPRNHEGHLQISAPVTRLRALPPTARDTTFDAYLTHPLDNPSHPLDAEPSPEVSTHSSSEEGCIRQNSAPGPSNPCGSVRRRVAANTGPLTFEDIDTPFADFDTMPAHQQQMEHDGRHYYHNDYESEAPQTTYSDDSAGATSNTRRHSQPVEDDRPYYHAGVQGFLGVTYGDVDILDPSEEPPATPPTQSSNETIDGEAYYGMLKHFYEMNPEKPNRDEDPELFALWYRAMALRSLEGGPPADPPEFGEHRRLETLDRVYQNTPRSREQYERDMTEFEDMRRRLQGGPPKPRPPQPRTEGREAPSPAMLRQQREHQQLVDREKNALRRSMSVGGRSAAGSALSRSASAAGGPARRGSSRLAGIEIGASAMERNGHLSAQSTSISEGSWYDEDYEEPGPDRQLL</sequence>
<dbReference type="SUPFAM" id="SSF57850">
    <property type="entry name" value="RING/U-box"/>
    <property type="match status" value="1"/>
</dbReference>
<evidence type="ECO:0000256" key="2">
    <source>
        <dbReference type="ARBA" id="ARBA00022771"/>
    </source>
</evidence>
<keyword evidence="1" id="KW-0479">Metal-binding</keyword>
<dbReference type="InterPro" id="IPR011016">
    <property type="entry name" value="Znf_RING-CH"/>
</dbReference>
<dbReference type="CDD" id="cd16495">
    <property type="entry name" value="RING_CH-C4HC3_MARCH"/>
    <property type="match status" value="1"/>
</dbReference>
<feature type="compositionally biased region" description="Polar residues" evidence="4">
    <location>
        <begin position="264"/>
        <end position="289"/>
    </location>
</feature>
<evidence type="ECO:0000313" key="7">
    <source>
        <dbReference type="EMBL" id="KAL1632504.1"/>
    </source>
</evidence>
<dbReference type="PANTHER" id="PTHR46347:SF1">
    <property type="entry name" value="RING_FYVE_PHD ZINC FINGER SUPERFAMILY PROTEIN"/>
    <property type="match status" value="1"/>
</dbReference>
<keyword evidence="2" id="KW-0863">Zinc-finger</keyword>
<dbReference type="Pfam" id="PF12906">
    <property type="entry name" value="RINGv"/>
    <property type="match status" value="1"/>
</dbReference>
<keyword evidence="5" id="KW-0472">Membrane</keyword>
<dbReference type="EMBL" id="JAJVDC020000029">
    <property type="protein sequence ID" value="KAL1632504.1"/>
    <property type="molecule type" value="Genomic_DNA"/>
</dbReference>
<evidence type="ECO:0000256" key="4">
    <source>
        <dbReference type="SAM" id="MobiDB-lite"/>
    </source>
</evidence>
<dbReference type="Gene3D" id="3.30.40.10">
    <property type="entry name" value="Zinc/RING finger domain, C3HC4 (zinc finger)"/>
    <property type="match status" value="1"/>
</dbReference>
<dbReference type="SMART" id="SM00744">
    <property type="entry name" value="RINGv"/>
    <property type="match status" value="1"/>
</dbReference>
<keyword evidence="5" id="KW-0812">Transmembrane</keyword>
<feature type="region of interest" description="Disordered" evidence="4">
    <location>
        <begin position="837"/>
        <end position="956"/>
    </location>
</feature>
<dbReference type="PROSITE" id="PS51292">
    <property type="entry name" value="ZF_RING_CH"/>
    <property type="match status" value="1"/>
</dbReference>
<comment type="caution">
    <text evidence="7">The sequence shown here is derived from an EMBL/GenBank/DDBJ whole genome shotgun (WGS) entry which is preliminary data.</text>
</comment>
<feature type="compositionally biased region" description="Polar residues" evidence="4">
    <location>
        <begin position="229"/>
        <end position="239"/>
    </location>
</feature>
<evidence type="ECO:0000259" key="6">
    <source>
        <dbReference type="PROSITE" id="PS51292"/>
    </source>
</evidence>
<keyword evidence="5" id="KW-1133">Transmembrane helix</keyword>
<feature type="region of interest" description="Disordered" evidence="4">
    <location>
        <begin position="773"/>
        <end position="794"/>
    </location>
</feature>
<feature type="transmembrane region" description="Helical" evidence="5">
    <location>
        <begin position="181"/>
        <end position="201"/>
    </location>
</feature>
<protein>
    <recommendedName>
        <fullName evidence="6">RING-CH-type domain-containing protein</fullName>
    </recommendedName>
</protein>
<feature type="transmembrane region" description="Helical" evidence="5">
    <location>
        <begin position="133"/>
        <end position="154"/>
    </location>
</feature>
<feature type="compositionally biased region" description="Basic and acidic residues" evidence="4">
    <location>
        <begin position="864"/>
        <end position="881"/>
    </location>
</feature>
<feature type="compositionally biased region" description="Basic and acidic residues" evidence="4">
    <location>
        <begin position="910"/>
        <end position="924"/>
    </location>
</feature>
<accession>A0ABR3SYT6</accession>
<evidence type="ECO:0000256" key="3">
    <source>
        <dbReference type="ARBA" id="ARBA00022833"/>
    </source>
</evidence>